<gene>
    <name evidence="4" type="ORF">FJM67_06645</name>
</gene>
<evidence type="ECO:0000259" key="3">
    <source>
        <dbReference type="Pfam" id="PF13023"/>
    </source>
</evidence>
<accession>A0A501WX97</accession>
<dbReference type="OrthoDB" id="9796032at2"/>
<evidence type="ECO:0000256" key="2">
    <source>
        <dbReference type="ARBA" id="ARBA00022801"/>
    </source>
</evidence>
<dbReference type="PANTHER" id="PTHR11845">
    <property type="entry name" value="5'-DEOXYNUCLEOTIDASE HDDC2"/>
    <property type="match status" value="1"/>
</dbReference>
<comment type="caution">
    <text evidence="4">The sequence shown here is derived from an EMBL/GenBank/DDBJ whole genome shotgun (WGS) entry which is preliminary data.</text>
</comment>
<organism evidence="4 5">
    <name type="scientific">Maribrevibacterium harenarium</name>
    <dbReference type="NCBI Taxonomy" id="2589817"/>
    <lineage>
        <taxon>Bacteria</taxon>
        <taxon>Pseudomonadati</taxon>
        <taxon>Pseudomonadota</taxon>
        <taxon>Gammaproteobacteria</taxon>
        <taxon>Oceanospirillales</taxon>
        <taxon>Oceanospirillaceae</taxon>
        <taxon>Maribrevibacterium</taxon>
    </lineage>
</organism>
<dbReference type="GO" id="GO:0002953">
    <property type="term" value="F:5'-deoxynucleotidase activity"/>
    <property type="evidence" value="ECO:0007669"/>
    <property type="project" value="InterPro"/>
</dbReference>
<dbReference type="EMBL" id="VFRR01000010">
    <property type="protein sequence ID" value="TPE53332.1"/>
    <property type="molecule type" value="Genomic_DNA"/>
</dbReference>
<dbReference type="Gene3D" id="1.10.3210.10">
    <property type="entry name" value="Hypothetical protein af1432"/>
    <property type="match status" value="1"/>
</dbReference>
<sequence length="198" mass="22155">MTPPEQTSLDQQFAFLKEIDQLKSVVRKSPLLNQSRRENSAEHSWHLAMYALVLQDSAPAGVDINRVIKMLLLHDIVEIDAGDHPIHAHVDMAAIAAAEQAAAERIFALLPTPQGESLKALWQEFEAAQSADARFAKALDRLQPMVHNLETNGGTWNEFNVGFERINERYLPIIQSGAEGLGQYLLARLKRFFNKSDA</sequence>
<dbReference type="PANTHER" id="PTHR11845:SF13">
    <property type="entry name" value="5'-DEOXYNUCLEOTIDASE HDDC2"/>
    <property type="match status" value="1"/>
</dbReference>
<keyword evidence="5" id="KW-1185">Reference proteome</keyword>
<dbReference type="SUPFAM" id="SSF109604">
    <property type="entry name" value="HD-domain/PDEase-like"/>
    <property type="match status" value="1"/>
</dbReference>
<proteinExistence type="predicted"/>
<dbReference type="GO" id="GO:0046872">
    <property type="term" value="F:metal ion binding"/>
    <property type="evidence" value="ECO:0007669"/>
    <property type="project" value="UniProtKB-KW"/>
</dbReference>
<keyword evidence="1" id="KW-0479">Metal-binding</keyword>
<dbReference type="RefSeq" id="WP_140588006.1">
    <property type="nucleotide sequence ID" value="NZ_VFRR01000010.1"/>
</dbReference>
<feature type="domain" description="HD" evidence="3">
    <location>
        <begin position="19"/>
        <end position="178"/>
    </location>
</feature>
<name>A0A501WX97_9GAMM</name>
<dbReference type="GO" id="GO:0005737">
    <property type="term" value="C:cytoplasm"/>
    <property type="evidence" value="ECO:0007669"/>
    <property type="project" value="TreeGrafter"/>
</dbReference>
<dbReference type="Pfam" id="PF13023">
    <property type="entry name" value="HD_3"/>
    <property type="match status" value="1"/>
</dbReference>
<evidence type="ECO:0000256" key="1">
    <source>
        <dbReference type="ARBA" id="ARBA00022723"/>
    </source>
</evidence>
<protein>
    <submittedName>
        <fullName evidence="4">HD domain-containing protein</fullName>
    </submittedName>
</protein>
<reference evidence="4 5" key="1">
    <citation type="submission" date="2019-06" db="EMBL/GenBank/DDBJ databases">
        <title>A novel bacterium of genus Marinomonas, isolated from coastal sand.</title>
        <authorList>
            <person name="Huang H."/>
            <person name="Mo K."/>
            <person name="Hu Y."/>
        </authorList>
    </citation>
    <scope>NUCLEOTIDE SEQUENCE [LARGE SCALE GENOMIC DNA]</scope>
    <source>
        <strain evidence="4 5">HB171799</strain>
    </source>
</reference>
<dbReference type="Proteomes" id="UP000315901">
    <property type="component" value="Unassembled WGS sequence"/>
</dbReference>
<evidence type="ECO:0000313" key="5">
    <source>
        <dbReference type="Proteomes" id="UP000315901"/>
    </source>
</evidence>
<dbReference type="AlphaFoldDB" id="A0A501WX97"/>
<dbReference type="InterPro" id="IPR006674">
    <property type="entry name" value="HD_domain"/>
</dbReference>
<evidence type="ECO:0000313" key="4">
    <source>
        <dbReference type="EMBL" id="TPE53332.1"/>
    </source>
</evidence>
<keyword evidence="2" id="KW-0378">Hydrolase</keyword>
<dbReference type="InterPro" id="IPR039356">
    <property type="entry name" value="YfbR/HDDC2"/>
</dbReference>